<organism evidence="5 6">
    <name type="scientific">Mycolicibacterium smegmatis (strain ATCC 700084 / mc(2)155)</name>
    <name type="common">Mycobacterium smegmatis</name>
    <dbReference type="NCBI Taxonomy" id="246196"/>
    <lineage>
        <taxon>Bacteria</taxon>
        <taxon>Bacillati</taxon>
        <taxon>Actinomycetota</taxon>
        <taxon>Actinomycetes</taxon>
        <taxon>Mycobacteriales</taxon>
        <taxon>Mycobacteriaceae</taxon>
        <taxon>Mycolicibacterium</taxon>
    </lineage>
</organism>
<dbReference type="AlphaFoldDB" id="I7FZ83"/>
<evidence type="ECO:0000256" key="1">
    <source>
        <dbReference type="ARBA" id="ARBA00023015"/>
    </source>
</evidence>
<accession>I7FZ83</accession>
<dbReference type="SUPFAM" id="SSF46785">
    <property type="entry name" value="Winged helix' DNA-binding domain"/>
    <property type="match status" value="1"/>
</dbReference>
<dbReference type="GO" id="GO:0003677">
    <property type="term" value="F:DNA binding"/>
    <property type="evidence" value="ECO:0007669"/>
    <property type="project" value="UniProtKB-KW"/>
</dbReference>
<evidence type="ECO:0000259" key="4">
    <source>
        <dbReference type="PROSITE" id="PS50949"/>
    </source>
</evidence>
<dbReference type="PATRIC" id="fig|246196.56.peg.2003"/>
<protein>
    <submittedName>
        <fullName evidence="5">GntR family transcriptional regulator</fullName>
    </submittedName>
</protein>
<keyword evidence="2" id="KW-0238">DNA-binding</keyword>
<dbReference type="InterPro" id="IPR036388">
    <property type="entry name" value="WH-like_DNA-bd_sf"/>
</dbReference>
<dbReference type="GO" id="GO:0003700">
    <property type="term" value="F:DNA-binding transcription factor activity"/>
    <property type="evidence" value="ECO:0007669"/>
    <property type="project" value="InterPro"/>
</dbReference>
<evidence type="ECO:0000256" key="3">
    <source>
        <dbReference type="ARBA" id="ARBA00023163"/>
    </source>
</evidence>
<keyword evidence="3" id="KW-0804">Transcription</keyword>
<dbReference type="SMART" id="SM00895">
    <property type="entry name" value="FCD"/>
    <property type="match status" value="1"/>
</dbReference>
<evidence type="ECO:0000313" key="6">
    <source>
        <dbReference type="Proteomes" id="UP000006158"/>
    </source>
</evidence>
<evidence type="ECO:0000313" key="5">
    <source>
        <dbReference type="EMBL" id="AFP38422.1"/>
    </source>
</evidence>
<dbReference type="InterPro" id="IPR036390">
    <property type="entry name" value="WH_DNA-bd_sf"/>
</dbReference>
<reference evidence="5 6" key="1">
    <citation type="journal article" date="2007" name="Genome Biol.">
        <title>Interrupted coding sequences in Mycobacterium smegmatis: authentic mutations or sequencing errors?</title>
        <authorList>
            <person name="Deshayes C."/>
            <person name="Perrodou E."/>
            <person name="Gallien S."/>
            <person name="Euphrasie D."/>
            <person name="Schaeffer C."/>
            <person name="Van-Dorsselaer A."/>
            <person name="Poch O."/>
            <person name="Lecompte O."/>
            <person name="Reyrat J.M."/>
        </authorList>
    </citation>
    <scope>NUCLEOTIDE SEQUENCE [LARGE SCALE GENOMIC DNA]</scope>
    <source>
        <strain evidence="6">ATCC 700084 / mc(2)155</strain>
    </source>
</reference>
<dbReference type="PANTHER" id="PTHR43537">
    <property type="entry name" value="TRANSCRIPTIONAL REGULATOR, GNTR FAMILY"/>
    <property type="match status" value="1"/>
</dbReference>
<sequence>MLPVLLQKIDYIQTVRPTAATDRKRTPPLRLSDLAAAHVRELIVSGQLRAGEFIRPETVADDLGISATPAREGLLLLQTEGFLTIEPRKGFSVTALSSEDIRDVYDAQALLGGELTARAAGVITAELVEELENIQAQLEQAAAGKDYDDVERLNHRFHQTIYRLSGSRKIRWLIKATLPYAPRKFFAAVEGWPEASAHDHRAIIEKLRSGDAEGAREAMAQHIRRAGTLLAEHLAASGTLG</sequence>
<proteinExistence type="predicted"/>
<dbReference type="InterPro" id="IPR011711">
    <property type="entry name" value="GntR_C"/>
</dbReference>
<dbReference type="EMBL" id="CP001663">
    <property type="protein sequence ID" value="AFP38422.1"/>
    <property type="molecule type" value="Genomic_DNA"/>
</dbReference>
<dbReference type="SUPFAM" id="SSF48008">
    <property type="entry name" value="GntR ligand-binding domain-like"/>
    <property type="match status" value="1"/>
</dbReference>
<dbReference type="Pfam" id="PF07729">
    <property type="entry name" value="FCD"/>
    <property type="match status" value="1"/>
</dbReference>
<reference evidence="5 6" key="2">
    <citation type="journal article" date="2009" name="Genome Res.">
        <title>Ortho-proteogenomics: multiple proteomes investigation through orthology and a new MS-based protocol.</title>
        <authorList>
            <person name="Gallien S."/>
            <person name="Perrodou E."/>
            <person name="Carapito C."/>
            <person name="Deshayes C."/>
            <person name="Reyrat J.M."/>
            <person name="Van Dorsselaer A."/>
            <person name="Poch O."/>
            <person name="Schaeffer C."/>
            <person name="Lecompte O."/>
        </authorList>
    </citation>
    <scope>NUCLEOTIDE SEQUENCE [LARGE SCALE GENOMIC DNA]</scope>
    <source>
        <strain evidence="6">ATCC 700084 / mc(2)155</strain>
    </source>
</reference>
<feature type="domain" description="HTH gntR-type" evidence="4">
    <location>
        <begin position="29"/>
        <end position="96"/>
    </location>
</feature>
<dbReference type="Pfam" id="PF00392">
    <property type="entry name" value="GntR"/>
    <property type="match status" value="1"/>
</dbReference>
<dbReference type="Gene3D" id="1.10.10.10">
    <property type="entry name" value="Winged helix-like DNA-binding domain superfamily/Winged helix DNA-binding domain"/>
    <property type="match status" value="1"/>
</dbReference>
<dbReference type="InterPro" id="IPR008920">
    <property type="entry name" value="TF_FadR/GntR_C"/>
</dbReference>
<dbReference type="KEGG" id="msg:MSMEI_1951"/>
<dbReference type="Proteomes" id="UP000006158">
    <property type="component" value="Chromosome"/>
</dbReference>
<dbReference type="Gene3D" id="1.20.120.530">
    <property type="entry name" value="GntR ligand-binding domain-like"/>
    <property type="match status" value="1"/>
</dbReference>
<gene>
    <name evidence="5" type="ordered locus">MSMEI_1951</name>
</gene>
<dbReference type="InterPro" id="IPR000524">
    <property type="entry name" value="Tscrpt_reg_HTH_GntR"/>
</dbReference>
<name>I7FZ83_MYCS2</name>
<keyword evidence="1" id="KW-0805">Transcription regulation</keyword>
<dbReference type="SMART" id="SM00345">
    <property type="entry name" value="HTH_GNTR"/>
    <property type="match status" value="1"/>
</dbReference>
<dbReference type="PROSITE" id="PS50949">
    <property type="entry name" value="HTH_GNTR"/>
    <property type="match status" value="1"/>
</dbReference>
<dbReference type="PANTHER" id="PTHR43537:SF24">
    <property type="entry name" value="GLUCONATE OPERON TRANSCRIPTIONAL REPRESSOR"/>
    <property type="match status" value="1"/>
</dbReference>
<evidence type="ECO:0000256" key="2">
    <source>
        <dbReference type="ARBA" id="ARBA00023125"/>
    </source>
</evidence>